<dbReference type="AlphaFoldDB" id="A0A1J4MFZ6"/>
<dbReference type="OrthoDB" id="343407at2759"/>
<feature type="region of interest" description="Disordered" evidence="1">
    <location>
        <begin position="51"/>
        <end position="182"/>
    </location>
</feature>
<dbReference type="EMBL" id="LRBP01000017">
    <property type="protein sequence ID" value="OII73144.1"/>
    <property type="molecule type" value="Genomic_DNA"/>
</dbReference>
<accession>A0A1J4MFZ6</accession>
<feature type="compositionally biased region" description="Basic residues" evidence="1">
    <location>
        <begin position="163"/>
        <end position="174"/>
    </location>
</feature>
<name>A0A1J4MFZ6_9CRYT</name>
<keyword evidence="2" id="KW-0812">Transmembrane</keyword>
<comment type="caution">
    <text evidence="3">The sequence shown here is derived from an EMBL/GenBank/DDBJ whole genome shotgun (WGS) entry which is preliminary data.</text>
</comment>
<organism evidence="3 4">
    <name type="scientific">Cryptosporidium ubiquitum</name>
    <dbReference type="NCBI Taxonomy" id="857276"/>
    <lineage>
        <taxon>Eukaryota</taxon>
        <taxon>Sar</taxon>
        <taxon>Alveolata</taxon>
        <taxon>Apicomplexa</taxon>
        <taxon>Conoidasida</taxon>
        <taxon>Coccidia</taxon>
        <taxon>Eucoccidiorida</taxon>
        <taxon>Eimeriorina</taxon>
        <taxon>Cryptosporidiidae</taxon>
        <taxon>Cryptosporidium</taxon>
    </lineage>
</organism>
<evidence type="ECO:0000313" key="3">
    <source>
        <dbReference type="EMBL" id="OII73144.1"/>
    </source>
</evidence>
<keyword evidence="4" id="KW-1185">Reference proteome</keyword>
<proteinExistence type="predicted"/>
<dbReference type="VEuPathDB" id="CryptoDB:cubi_02375"/>
<protein>
    <submittedName>
        <fullName evidence="3">Uncharacterized protein</fullName>
    </submittedName>
</protein>
<evidence type="ECO:0000256" key="1">
    <source>
        <dbReference type="SAM" id="MobiDB-lite"/>
    </source>
</evidence>
<dbReference type="Proteomes" id="UP000186176">
    <property type="component" value="Unassembled WGS sequence"/>
</dbReference>
<keyword evidence="2" id="KW-1133">Transmembrane helix</keyword>
<dbReference type="GeneID" id="39979166"/>
<feature type="transmembrane region" description="Helical" evidence="2">
    <location>
        <begin position="20"/>
        <end position="43"/>
    </location>
</feature>
<feature type="compositionally biased region" description="Basic and acidic residues" evidence="1">
    <location>
        <begin position="98"/>
        <end position="107"/>
    </location>
</feature>
<gene>
    <name evidence="3" type="ORF">cubi_02375</name>
</gene>
<sequence length="182" mass="20825">MIYLNFIQLIKENLSVGNPTAIFISFTLITLSIVFPFICYVELTKKKVKKQNKKKVNNNQKSKKEPQQVTQQNSKLNRKKITSKPFIPPLDTEESEDEQKKISEKNEQFVPSTKHIQGLSFEMDKNDSGGWKVVGDKKSKRSHTEVSLTSIGSEETDESSIKPKSKQVRRRKPINKVPGMTD</sequence>
<evidence type="ECO:0000256" key="2">
    <source>
        <dbReference type="SAM" id="Phobius"/>
    </source>
</evidence>
<evidence type="ECO:0000313" key="4">
    <source>
        <dbReference type="Proteomes" id="UP000186176"/>
    </source>
</evidence>
<dbReference type="RefSeq" id="XP_028874508.1">
    <property type="nucleotide sequence ID" value="XM_029019387.1"/>
</dbReference>
<reference evidence="3 4" key="1">
    <citation type="submission" date="2016-10" db="EMBL/GenBank/DDBJ databases">
        <title>Reductive evolution of mitochondrial metabolism and differential evolution of invasion-related proteins in Cryptosporidium.</title>
        <authorList>
            <person name="Liu S."/>
            <person name="Roellig D.M."/>
            <person name="Guo Y."/>
            <person name="Li N."/>
            <person name="Frace M.A."/>
            <person name="Tang K."/>
            <person name="Zhang L."/>
            <person name="Feng Y."/>
            <person name="Xiao L."/>
        </authorList>
    </citation>
    <scope>NUCLEOTIDE SEQUENCE [LARGE SCALE GENOMIC DNA]</scope>
    <source>
        <strain evidence="3">39726</strain>
    </source>
</reference>
<keyword evidence="2" id="KW-0472">Membrane</keyword>